<dbReference type="EMBL" id="CM047943">
    <property type="protein sequence ID" value="KAI9899861.1"/>
    <property type="molecule type" value="Genomic_DNA"/>
</dbReference>
<gene>
    <name evidence="1" type="ORF">N3K66_004123</name>
</gene>
<reference evidence="1" key="1">
    <citation type="submission" date="2022-10" db="EMBL/GenBank/DDBJ databases">
        <title>Complete Genome of Trichothecium roseum strain YXFP-22015, a Plant Pathogen Isolated from Citrus.</title>
        <authorList>
            <person name="Wang Y."/>
            <person name="Zhu L."/>
        </authorList>
    </citation>
    <scope>NUCLEOTIDE SEQUENCE</scope>
    <source>
        <strain evidence="1">YXFP-22015</strain>
    </source>
</reference>
<keyword evidence="2" id="KW-1185">Reference proteome</keyword>
<name>A0ACC0V138_9HYPO</name>
<evidence type="ECO:0000313" key="1">
    <source>
        <dbReference type="EMBL" id="KAI9899861.1"/>
    </source>
</evidence>
<evidence type="ECO:0000313" key="2">
    <source>
        <dbReference type="Proteomes" id="UP001163324"/>
    </source>
</evidence>
<proteinExistence type="predicted"/>
<comment type="caution">
    <text evidence="1">The sequence shown here is derived from an EMBL/GenBank/DDBJ whole genome shotgun (WGS) entry which is preliminary data.</text>
</comment>
<accession>A0ACC0V138</accession>
<dbReference type="Proteomes" id="UP001163324">
    <property type="component" value="Chromosome 4"/>
</dbReference>
<organism evidence="1 2">
    <name type="scientific">Trichothecium roseum</name>
    <dbReference type="NCBI Taxonomy" id="47278"/>
    <lineage>
        <taxon>Eukaryota</taxon>
        <taxon>Fungi</taxon>
        <taxon>Dikarya</taxon>
        <taxon>Ascomycota</taxon>
        <taxon>Pezizomycotina</taxon>
        <taxon>Sordariomycetes</taxon>
        <taxon>Hypocreomycetidae</taxon>
        <taxon>Hypocreales</taxon>
        <taxon>Hypocreales incertae sedis</taxon>
        <taxon>Trichothecium</taxon>
    </lineage>
</organism>
<sequence>MGSMPTNNDGGLLFDDGTLPPLAVIGMSFRFPQDATDASLFWNMLLEKRCASTEVPPDRFDVNSHYHPDKDQLESTSVRNGHFITGDLGAWDAPFFNITASEAEAMDPSQRLTLEAAFRALENAGLPLDKVAGSKTSVYSATFMRDYDYLQNHDPDIQAKYRGIGAAPNMLSNRVSWFFDMQGPSGSVDTACSSSLLALDLVCQSIWSGDADMGLACGNNIMLTPYTTISLDNLGLLGKDGRCYSFDHRANGYARGEGVGVVVVKPLSAAIRDGDTVRAVVRSSCSNQDGRTPTISQPSREAQEKLIRDAHAKAGLDLGVTRYFEAHGTGTPVGDPIETSSIGSAYRRYRSAEDPLYVGSVKSNIGHLEGAAGVAGVIKAILALEAGVIPPQANFEKLNSAIDTEFLNIKIPSEATPWPTTGLRRASIQSFGIGGSNSHVILDDAHNFLKQRGLIGNHNTVPEPPLTPSRLGEVLPQGTSKSQRPQESEQLLVWSAADSAGIKRIAPMWKDYLAKLQVSQQQRPELMANLAHTLAARRTHFTHRAYAVSDPSEELGGLMEHISPSVRAAAAPKLAFIFSGQGSQWFAMGRELFDRYPLYRNSLVEASLYLEGLGCSWNAVDELMRTKTDSNVDDAEFSQPLCTIVQVALVDLLDSFGLRPVKVAGHSSGEIAAAYCARALTKHAAWKIAYLRGLLASQLTLSTSSLQSKIQGGMMAVGLSAEEAEPYLQQVASELGCDRLVVACVNSPANVTISGEASHLDHLQSILTAVPGKNIFARKLRVKLAYHSFQMQEVAEEYLARLGTLSPPPVPSSARHGSVPVMASSVTGTWIRRDELSKAEYWVQNLVSPVLFSDALATVCASEDAVGTWRGTVSKLDGSHARALPVSEIVEIGPHSAMQGPVREILRGIGKEGSVRYAPALVRNRSAITTILELAGRLHCLGHKVYLDVANSSSDGHNPPTTKSSLSHPKVLSTLPEYPFNHAKSYWAESRLSKAFRFRRFNRHDLLGAQSFDWNPLEARWRHFIRTSDLPWVKHHKISGSILYPAAGMLVMAIEAARQLADTSLDLEGFTFRDVSFHSALIVPEGSQGVEVNLHMRPRKDAGEKDSGWFDFRLYRHDSANPGTWDENCNGSIQLNYAAGTDDNHGSEDMGKAKESQAWDQQRLSRVGEAKNACQQVADSQALYEQLAASGYGYGPTFQGIKHMQYDGTDTSVSTVQTYMWSRHFEGQDPGANHIIHPTTLDTILHTMLGIYTQGGTQKIATTIPTFVERIWITAKGGLDSTTAEDVTVVTGGKRSGLRESRSALLVTDPDCRSVLIDVDNFQTTAVASGSENEDEDMQSNTKPAYTLDWKPDPTLWTDVQLQAFLDQSVSNVALKPSDQHGSIDQLIMAVMRRTLKVLEDAPSTSGRHGKYMDWMQRQVSSLSSSDTKVFIDDDELERSLAKLEGYEAESKLLASIARHHLSLLNQADATNDLPSLDGIIEQYLECITSEAQSPPIAGLCALIDCMAHKTPDLRVLEISDGTLAITDRLVQTLTTREGRKEASPTPRFAKYDYTTTDVNCLSMAKEKYAGLEDRVKCVPLDVTKGIEGQGDDSKGYDVAVISNLRQALPDLGKILEIARRSLKAGGKLVVIHHAESQNPLRTNFVCGMKQEWWSGENTTAAISGQTVDDGWDSLFQKAGLSNSQALIGRQHDASQGGDIGATITSPSLDSLSAPSSSDRNVVFVHLDNNTEQQHMAQKLRSTLQSSTTPQYANVNVASVTEAVNMLPTSDTTMLVFLLEMTAPVWYGVEPTLFDQLQKLLTSNMAAKMLWVGREMPRLANDDDVATPPQPSYRLIDGLARVLNSETDSETLSFLTLQNHESNITHIPIEEIDHMLAVVKKIDQAAEGYPDTEWIQKNGWLCVPRMIQSASLNQEISSRVTPRQEVYRSWKDDTAHDGQGVPLKLALGTPGLLNTLHFVEDADVHQEPLLPHQVEVKVEAVGLNYRDVLIALGRLQNAHVGCECAGVVTRVGADVQDTRVGDRVAALAPFGCYRTFLRVDGRFTARIPDEMPFSIAAAMVVNHLTAWSTLSELGRLQPGETVLVHSAAGGTGQAAVQVAHHLGANVLATAGTPDKKSHLTTQYGLDEDHIFSSRDAKAFSRGVQRTTDGRGVDMVLNALSGEGLLASWECLAPFGRFMEIGKRDIHARKSLPMARFDDGLSFQAFDVGVLCTSRPGAIRPTLERLFALHQEGVLAPASPLQVHGVSELEKIFRTMQRGQTMGKIVIEMRPEEKVKAVLDPKPTTRLPPNASYLIAGGLGGLGRSMAGWLVDRGARNLILLARSGVRTQEARDFVDDMMRRGVRVATPPCDVADAKALESVLEQCRRDGMPRVRGAIQATMVLRDAVFLGMTHDTWQSATAPKVQGSWNMHALLPSDMDFFIGLSSVAGVAGGRGQANYAAGNTFIDALMKYRVSRGQSGVTLDLGAFLDIGFVTQSAGLKARWEARRAMAVTEDELFALLDCYCTQRGQAQQRPPAQAIFGISGYVGDKSTGHYFRKPMLRTLALEDEDSSQAGTGQQGNQSSNQIHFETVFAASKSLVAAGEAVNKALLEKLSSSLALSREELDADTPLHAYGVDSLVAVELRNWFAKEVHAELAIFDVLGGATARTASMLAAAKTRFEKRGWEEVKE</sequence>
<protein>
    <submittedName>
        <fullName evidence="1">Uncharacterized protein</fullName>
    </submittedName>
</protein>